<protein>
    <submittedName>
        <fullName evidence="1">Uncharacterized protein</fullName>
    </submittedName>
</protein>
<dbReference type="OrthoDB" id="10255128at2759"/>
<accession>A0A7C8PFT8</accession>
<reference evidence="1 2" key="1">
    <citation type="submission" date="2019-03" db="EMBL/GenBank/DDBJ databases">
        <title>Nematode-trapping fungi genome.</title>
        <authorList>
            <person name="Vidal-Diez De Ulzurrun G."/>
        </authorList>
    </citation>
    <scope>NUCLEOTIDE SEQUENCE [LARGE SCALE GENOMIC DNA]</scope>
    <source>
        <strain evidence="1 2">TWF154</strain>
    </source>
</reference>
<dbReference type="AlphaFoldDB" id="A0A7C8PFT8"/>
<dbReference type="PANTHER" id="PTHR28181">
    <property type="entry name" value="UPF0655 PROTEIN YCR015C"/>
    <property type="match status" value="1"/>
</dbReference>
<dbReference type="PANTHER" id="PTHR28181:SF1">
    <property type="entry name" value="COLD TOLERANCE PROTEIN 1"/>
    <property type="match status" value="1"/>
</dbReference>
<sequence length="447" mass="49722">MHLHLPVRIPIRLVGRPSASPRRVKNASSRAYNWGNKRIMKSPLSGPVISPPLIRHLVVDFDQTLTLQDTLSTLVTASPLPDAPEIFKNHLTKAYIEDYVSHVKAYPADRNSILSEFAFLSSLRAIERKSIERVENSNIFKGISQTAISLAAKKVQIRRPAEFTALVSKVLLHPAAKVTVLSVNWSALFIREVLNSMNSDEGRSSHHKSLTAPEFEKVEIIANNLVEDNQGFTTGKIDRWFHCRRNKSRLNGVDSGDGSNDHGIWTADDKLQILNGLLEIEGQSRAGMGSTDTRDVDIDMDTLGTAVDQANTHKFPTETTTDTVTISELEIEDQGTRFAGFNIYVGDSPTDFAALLMCGKVHVGFIMGGEGNNKSLLDTCERTGVKVLERKRVNNECGDADDCDAEGPVETYGKSGLRHRDGDLRVLYRVKGWEEIMDCLHHPEQWH</sequence>
<organism evidence="1 2">
    <name type="scientific">Orbilia oligospora</name>
    <name type="common">Nematode-trapping fungus</name>
    <name type="synonym">Arthrobotrys oligospora</name>
    <dbReference type="NCBI Taxonomy" id="2813651"/>
    <lineage>
        <taxon>Eukaryota</taxon>
        <taxon>Fungi</taxon>
        <taxon>Dikarya</taxon>
        <taxon>Ascomycota</taxon>
        <taxon>Pezizomycotina</taxon>
        <taxon>Orbiliomycetes</taxon>
        <taxon>Orbiliales</taxon>
        <taxon>Orbiliaceae</taxon>
        <taxon>Orbilia</taxon>
    </lineage>
</organism>
<evidence type="ECO:0000313" key="1">
    <source>
        <dbReference type="EMBL" id="TGJ70735.1"/>
    </source>
</evidence>
<dbReference type="EMBL" id="SOZJ01000002">
    <property type="protein sequence ID" value="TGJ70735.1"/>
    <property type="molecule type" value="Genomic_DNA"/>
</dbReference>
<comment type="caution">
    <text evidence="1">The sequence shown here is derived from an EMBL/GenBank/DDBJ whole genome shotgun (WGS) entry which is preliminary data.</text>
</comment>
<gene>
    <name evidence="1" type="ORF">EYR41_002761</name>
</gene>
<name>A0A7C8PFT8_ORBOL</name>
<evidence type="ECO:0000313" key="2">
    <source>
        <dbReference type="Proteomes" id="UP000297595"/>
    </source>
</evidence>
<dbReference type="Proteomes" id="UP000297595">
    <property type="component" value="Unassembled WGS sequence"/>
</dbReference>
<dbReference type="InterPro" id="IPR050849">
    <property type="entry name" value="HAD-like_hydrolase_phosphatase"/>
</dbReference>
<proteinExistence type="predicted"/>